<keyword evidence="4" id="KW-1185">Reference proteome</keyword>
<dbReference type="RefSeq" id="WP_217941297.1">
    <property type="nucleotide sequence ID" value="NZ_JAHTGR010000003.1"/>
</dbReference>
<name>A0AA41KZI5_9BURK</name>
<organism evidence="1 3">
    <name type="scientific">Duganella violaceipulchra</name>
    <dbReference type="NCBI Taxonomy" id="2849652"/>
    <lineage>
        <taxon>Bacteria</taxon>
        <taxon>Pseudomonadati</taxon>
        <taxon>Pseudomonadota</taxon>
        <taxon>Betaproteobacteria</taxon>
        <taxon>Burkholderiales</taxon>
        <taxon>Oxalobacteraceae</taxon>
        <taxon>Telluria group</taxon>
        <taxon>Duganella</taxon>
    </lineage>
</organism>
<dbReference type="EMBL" id="JAHTGR010000003">
    <property type="protein sequence ID" value="MBV6320546.1"/>
    <property type="molecule type" value="Genomic_DNA"/>
</dbReference>
<evidence type="ECO:0000313" key="2">
    <source>
        <dbReference type="EMBL" id="MCP2008746.1"/>
    </source>
</evidence>
<comment type="caution">
    <text evidence="1">The sequence shown here is derived from an EMBL/GenBank/DDBJ whole genome shotgun (WGS) entry which is preliminary data.</text>
</comment>
<evidence type="ECO:0000313" key="1">
    <source>
        <dbReference type="EMBL" id="MBV6320546.1"/>
    </source>
</evidence>
<dbReference type="Proteomes" id="UP001162889">
    <property type="component" value="Unassembled WGS sequence"/>
</dbReference>
<reference evidence="1" key="1">
    <citation type="submission" date="2021-07" db="EMBL/GenBank/DDBJ databases">
        <title>Characterization of violacein-producing bacteria and related species.</title>
        <authorList>
            <person name="Wilson H.S."/>
            <person name="De Leon M.E."/>
        </authorList>
    </citation>
    <scope>NUCLEOTIDE SEQUENCE</scope>
    <source>
        <strain evidence="1">HSC-15S17</strain>
    </source>
</reference>
<proteinExistence type="predicted"/>
<accession>A0AA41KZI5</accession>
<sequence>MHKIQTTELRQAASDFSVSYGENLSALVEVNTDLLIHWLKYLNSFHRTNVADSLLDGVACSIREGAGVLSLGLMRQALFSLRGQVDLMLAWLYFKDHEVEWSHVNDTADGFKLKKDILMYLEQNFNKFGHRMAILRLIKTRKELDPYRLLSAHVHAQSDPVLPNVSELKELIQSENLCRECATVAFEVSEFLNDILLSIYLNNWASLPVEIRNRVESRFKTPEQKKTFFS</sequence>
<evidence type="ECO:0000313" key="3">
    <source>
        <dbReference type="Proteomes" id="UP001155901"/>
    </source>
</evidence>
<gene>
    <name evidence="1" type="ORF">KVP70_06325</name>
    <name evidence="2" type="ORF">L1274_002454</name>
</gene>
<dbReference type="AlphaFoldDB" id="A0AA41KZI5"/>
<dbReference type="EMBL" id="JALJZU010000004">
    <property type="protein sequence ID" value="MCP2008746.1"/>
    <property type="molecule type" value="Genomic_DNA"/>
</dbReference>
<reference evidence="2" key="2">
    <citation type="submission" date="2022-03" db="EMBL/GenBank/DDBJ databases">
        <title>Genome Encyclopedia of Bacteria and Archaea VI: Functional Genomics of Type Strains.</title>
        <authorList>
            <person name="Whitman W."/>
        </authorList>
    </citation>
    <scope>NUCLEOTIDE SEQUENCE</scope>
    <source>
        <strain evidence="2">HSC-15S17</strain>
    </source>
</reference>
<evidence type="ECO:0000313" key="4">
    <source>
        <dbReference type="Proteomes" id="UP001162889"/>
    </source>
</evidence>
<dbReference type="Proteomes" id="UP001155901">
    <property type="component" value="Unassembled WGS sequence"/>
</dbReference>
<protein>
    <submittedName>
        <fullName evidence="1">Uncharacterized protein</fullName>
    </submittedName>
</protein>